<name>A0A0D2H996_9EURO</name>
<gene>
    <name evidence="3" type="ORF">Z518_05025</name>
</gene>
<feature type="region of interest" description="Disordered" evidence="2">
    <location>
        <begin position="493"/>
        <end position="522"/>
    </location>
</feature>
<dbReference type="Gene3D" id="3.30.40.10">
    <property type="entry name" value="Zinc/RING finger domain, C3HC4 (zinc finger)"/>
    <property type="match status" value="1"/>
</dbReference>
<dbReference type="STRING" id="1442369.A0A0D2H996"/>
<feature type="coiled-coil region" evidence="1">
    <location>
        <begin position="447"/>
        <end position="474"/>
    </location>
</feature>
<keyword evidence="4" id="KW-1185">Reference proteome</keyword>
<dbReference type="HOGENOM" id="CLU_529961_0_0_1"/>
<organism evidence="3 4">
    <name type="scientific">Rhinocladiella mackenziei CBS 650.93</name>
    <dbReference type="NCBI Taxonomy" id="1442369"/>
    <lineage>
        <taxon>Eukaryota</taxon>
        <taxon>Fungi</taxon>
        <taxon>Dikarya</taxon>
        <taxon>Ascomycota</taxon>
        <taxon>Pezizomycotina</taxon>
        <taxon>Eurotiomycetes</taxon>
        <taxon>Chaetothyriomycetidae</taxon>
        <taxon>Chaetothyriales</taxon>
        <taxon>Herpotrichiellaceae</taxon>
        <taxon>Rhinocladiella</taxon>
    </lineage>
</organism>
<feature type="region of interest" description="Disordered" evidence="2">
    <location>
        <begin position="1"/>
        <end position="64"/>
    </location>
</feature>
<evidence type="ECO:0000256" key="1">
    <source>
        <dbReference type="SAM" id="Coils"/>
    </source>
</evidence>
<evidence type="ECO:0008006" key="5">
    <source>
        <dbReference type="Google" id="ProtNLM"/>
    </source>
</evidence>
<dbReference type="EMBL" id="KN847477">
    <property type="protein sequence ID" value="KIX07048.1"/>
    <property type="molecule type" value="Genomic_DNA"/>
</dbReference>
<dbReference type="AlphaFoldDB" id="A0A0D2H996"/>
<keyword evidence="1" id="KW-0175">Coiled coil</keyword>
<dbReference type="GeneID" id="25293096"/>
<protein>
    <recommendedName>
        <fullName evidence="5">RING-type domain-containing protein</fullName>
    </recommendedName>
</protein>
<dbReference type="RefSeq" id="XP_013274184.1">
    <property type="nucleotide sequence ID" value="XM_013418730.1"/>
</dbReference>
<evidence type="ECO:0000313" key="4">
    <source>
        <dbReference type="Proteomes" id="UP000053617"/>
    </source>
</evidence>
<evidence type="ECO:0000313" key="3">
    <source>
        <dbReference type="EMBL" id="KIX07048.1"/>
    </source>
</evidence>
<dbReference type="OrthoDB" id="4158777at2759"/>
<dbReference type="SUPFAM" id="SSF57850">
    <property type="entry name" value="RING/U-box"/>
    <property type="match status" value="1"/>
</dbReference>
<sequence length="522" mass="58149">MSSPSYYHDYSPPGSQDRSDREIPSDDHKFKRRRLEGDSSPQGNMANASRPPNIPVSTSASHYPHVYGPPGESFTHMPMNAGALWEEDAALEYLASGTGFAQDLRTVVPPLPYTYNLQSLAMGSRPPRLPELTSHPAHPPSRQHQTIPSGFRPLPDDFFQHVQLGSFSDERLREFAGHMTNSARYMMASQISRNAFFSHDQNRTPPIPNQGTNENLLRRRSPPTVGPSGRPTVMLILSRATSESIEALDEHKRECPACQLEFEPDNFMAVITCCDTAMHATCLSAWVNSGTYNKSRTCMKCRRGIDARRVLNNVVPPVSDKNWDEVAEFNAPESLKGDAKIELNVSARPDRASYRRMRESYYSNFRARQPALPLPDQVSADGRRAIARLRQEQMVESDEMRHRVRAAFAESNKAFEDDDIANRTLNEARDEVHRGVSIDLGPLIRRCEETKLAKEKANEAYRKAHNDSEALQRSHSQRLAIVIDGALAGRYGLPRPTGDELARSISPSGEGNATGSALSGSP</sequence>
<feature type="compositionally biased region" description="Low complexity" evidence="2">
    <location>
        <begin position="1"/>
        <end position="15"/>
    </location>
</feature>
<proteinExistence type="predicted"/>
<evidence type="ECO:0000256" key="2">
    <source>
        <dbReference type="SAM" id="MobiDB-lite"/>
    </source>
</evidence>
<feature type="compositionally biased region" description="Polar residues" evidence="2">
    <location>
        <begin position="505"/>
        <end position="522"/>
    </location>
</feature>
<dbReference type="InterPro" id="IPR013083">
    <property type="entry name" value="Znf_RING/FYVE/PHD"/>
</dbReference>
<reference evidence="3 4" key="1">
    <citation type="submission" date="2015-01" db="EMBL/GenBank/DDBJ databases">
        <title>The Genome Sequence of Rhinocladiella mackenzie CBS 650.93.</title>
        <authorList>
            <consortium name="The Broad Institute Genomics Platform"/>
            <person name="Cuomo C."/>
            <person name="de Hoog S."/>
            <person name="Gorbushina A."/>
            <person name="Stielow B."/>
            <person name="Teixiera M."/>
            <person name="Abouelleil A."/>
            <person name="Chapman S.B."/>
            <person name="Priest M."/>
            <person name="Young S.K."/>
            <person name="Wortman J."/>
            <person name="Nusbaum C."/>
            <person name="Birren B."/>
        </authorList>
    </citation>
    <scope>NUCLEOTIDE SEQUENCE [LARGE SCALE GENOMIC DNA]</scope>
    <source>
        <strain evidence="3 4">CBS 650.93</strain>
    </source>
</reference>
<feature type="compositionally biased region" description="Basic and acidic residues" evidence="2">
    <location>
        <begin position="17"/>
        <end position="29"/>
    </location>
</feature>
<feature type="region of interest" description="Disordered" evidence="2">
    <location>
        <begin position="199"/>
        <end position="230"/>
    </location>
</feature>
<accession>A0A0D2H996</accession>
<feature type="region of interest" description="Disordered" evidence="2">
    <location>
        <begin position="122"/>
        <end position="145"/>
    </location>
</feature>
<dbReference type="Proteomes" id="UP000053617">
    <property type="component" value="Unassembled WGS sequence"/>
</dbReference>
<dbReference type="VEuPathDB" id="FungiDB:Z518_05025"/>